<evidence type="ECO:0008006" key="4">
    <source>
        <dbReference type="Google" id="ProtNLM"/>
    </source>
</evidence>
<dbReference type="PROSITE" id="PS51257">
    <property type="entry name" value="PROKAR_LIPOPROTEIN"/>
    <property type="match status" value="1"/>
</dbReference>
<name>A0A084GW61_METID</name>
<dbReference type="EMBL" id="JNVC02000005">
    <property type="protein sequence ID" value="KEZ51573.1"/>
    <property type="molecule type" value="Genomic_DNA"/>
</dbReference>
<feature type="signal peptide" evidence="1">
    <location>
        <begin position="1"/>
        <end position="23"/>
    </location>
</feature>
<reference evidence="2 3" key="1">
    <citation type="journal article" date="2005" name="Int. J. Syst. Evol. Microbiol.">
        <title>Bacillus cibi sp. nov., isolated from jeotgal, a traditional Korean fermented seafood.</title>
        <authorList>
            <person name="Yoon J.H."/>
            <person name="Lee C.H."/>
            <person name="Oh T.K."/>
        </authorList>
    </citation>
    <scope>NUCLEOTIDE SEQUENCE [LARGE SCALE GENOMIC DNA]</scope>
    <source>
        <strain evidence="2 3">DSM 16189</strain>
    </source>
</reference>
<keyword evidence="1" id="KW-0732">Signal</keyword>
<evidence type="ECO:0000313" key="3">
    <source>
        <dbReference type="Proteomes" id="UP000028549"/>
    </source>
</evidence>
<dbReference type="RefSeq" id="WP_035206978.1">
    <property type="nucleotide sequence ID" value="NZ_JNVC02000005.1"/>
</dbReference>
<evidence type="ECO:0000256" key="1">
    <source>
        <dbReference type="SAM" id="SignalP"/>
    </source>
</evidence>
<proteinExistence type="predicted"/>
<keyword evidence="3" id="KW-1185">Reference proteome</keyword>
<feature type="chain" id="PRO_5039251096" description="Lipoprotein" evidence="1">
    <location>
        <begin position="24"/>
        <end position="123"/>
    </location>
</feature>
<dbReference type="AlphaFoldDB" id="A0A084GW61"/>
<gene>
    <name evidence="2" type="ORF">GS18_0210580</name>
</gene>
<organism evidence="2 3">
    <name type="scientific">Metabacillus indicus</name>
    <name type="common">Bacillus indicus</name>
    <dbReference type="NCBI Taxonomy" id="246786"/>
    <lineage>
        <taxon>Bacteria</taxon>
        <taxon>Bacillati</taxon>
        <taxon>Bacillota</taxon>
        <taxon>Bacilli</taxon>
        <taxon>Bacillales</taxon>
        <taxon>Bacillaceae</taxon>
        <taxon>Metabacillus</taxon>
    </lineage>
</organism>
<comment type="caution">
    <text evidence="2">The sequence shown here is derived from an EMBL/GenBank/DDBJ whole genome shotgun (WGS) entry which is preliminary data.</text>
</comment>
<evidence type="ECO:0000313" key="2">
    <source>
        <dbReference type="EMBL" id="KEZ51573.1"/>
    </source>
</evidence>
<dbReference type="OrthoDB" id="2989717at2"/>
<dbReference type="STRING" id="246786.GS18_0210580"/>
<sequence length="123" mass="13605">MRNVTKITTVLMILLLTACSPNTTVFTGESDNWKAELKIIHNDNNIVDQYVNLQFKGNDLDSAGNISYEVDTNAGGFGGSGLELNEKGHLKGSDLNNKNVLKTTSAIIFVEWNGEKEEIFLRK</sequence>
<dbReference type="Proteomes" id="UP000028549">
    <property type="component" value="Unassembled WGS sequence"/>
</dbReference>
<protein>
    <recommendedName>
        <fullName evidence="4">Lipoprotein</fullName>
    </recommendedName>
</protein>
<accession>A0A084GW61</accession>